<dbReference type="EMBL" id="QSAE01000218">
    <property type="protein sequence ID" value="RGW29705.1"/>
    <property type="molecule type" value="Genomic_DNA"/>
</dbReference>
<dbReference type="AlphaFoldDB" id="A0A413B1Q9"/>
<proteinExistence type="predicted"/>
<dbReference type="Proteomes" id="UP000286581">
    <property type="component" value="Unassembled WGS sequence"/>
</dbReference>
<gene>
    <name evidence="1" type="ORF">DWV78_17440</name>
</gene>
<evidence type="ECO:0000313" key="1">
    <source>
        <dbReference type="EMBL" id="RGW29705.1"/>
    </source>
</evidence>
<name>A0A413B1Q9_9FIRM</name>
<organism evidence="1 2">
    <name type="scientific">Agathobacter rectalis</name>
    <dbReference type="NCBI Taxonomy" id="39491"/>
    <lineage>
        <taxon>Bacteria</taxon>
        <taxon>Bacillati</taxon>
        <taxon>Bacillota</taxon>
        <taxon>Clostridia</taxon>
        <taxon>Lachnospirales</taxon>
        <taxon>Lachnospiraceae</taxon>
        <taxon>Agathobacter</taxon>
    </lineage>
</organism>
<reference evidence="1 2" key="1">
    <citation type="submission" date="2018-08" db="EMBL/GenBank/DDBJ databases">
        <title>A genome reference for cultivated species of the human gut microbiota.</title>
        <authorList>
            <person name="Zou Y."/>
            <person name="Xue W."/>
            <person name="Luo G."/>
        </authorList>
    </citation>
    <scope>NUCLEOTIDE SEQUENCE [LARGE SCALE GENOMIC DNA]</scope>
    <source>
        <strain evidence="1 2">AF12-8</strain>
    </source>
</reference>
<sequence>MKKSCFDLKKDYTSFARIGNGEDTLQSLEVFCNAQSFVYLNENLYDYRVDSGMTSKFSQNYFEQFCIVINTIKKNNAIQSISNAQGLIALKVFSCAGRAITQARYGNILCYPEKFYQYLDSIYDNSLFRENMEQWERVKKKLQKSHLIVLKLLMMKKYGMIRNLLKIKNRI</sequence>
<protein>
    <submittedName>
        <fullName evidence="1">Uncharacterized protein</fullName>
    </submittedName>
</protein>
<evidence type="ECO:0000313" key="2">
    <source>
        <dbReference type="Proteomes" id="UP000286581"/>
    </source>
</evidence>
<accession>A0A413B1Q9</accession>
<comment type="caution">
    <text evidence="1">The sequence shown here is derived from an EMBL/GenBank/DDBJ whole genome shotgun (WGS) entry which is preliminary data.</text>
</comment>